<accession>A0ABS9HAW0</accession>
<feature type="transmembrane region" description="Helical" evidence="1">
    <location>
        <begin position="75"/>
        <end position="94"/>
    </location>
</feature>
<name>A0ABS9HAW0_9ACTN</name>
<evidence type="ECO:0000313" key="2">
    <source>
        <dbReference type="EMBL" id="MCF6378311.1"/>
    </source>
</evidence>
<reference evidence="2 3" key="1">
    <citation type="submission" date="2022-01" db="EMBL/GenBank/DDBJ databases">
        <title>Nocardioides sp. nov., an actinomycete isolated from mining soil.</title>
        <authorList>
            <person name="Liu L."/>
        </authorList>
    </citation>
    <scope>NUCLEOTIDE SEQUENCE [LARGE SCALE GENOMIC DNA]</scope>
    <source>
        <strain evidence="2 3">KLBMP 9356</strain>
    </source>
</reference>
<evidence type="ECO:0000313" key="3">
    <source>
        <dbReference type="Proteomes" id="UP001201161"/>
    </source>
</evidence>
<sequence length="420" mass="44915">MTTRTAPPSSARKLLNKVPEVTIWFWVIKILCTTVGESFADWINMTLGVGLVNTAILFTGVFAVVLAIQMRLRRYVPAAYWLTVVVVSVTGTLYTDILTDQLGVPLWISTTVFSILLAATFAVWWARERTLSIHSINTTPREAFYWFAVLVTFALGTATGDWTLELTGWGPGLSILLPLGLIALVTVLWASGADAVLTFWVAYILTRPLGANIGDFLGGSKSEQGLGIGTFGTSLIFLGAILATVVYLSWSKADVIEVQDEPAYVPTSTPQRRRATLGVMIAAAVATVALLAWADAQPHQSALADEGPAPSCSSGAPLDEAAATRQVATDFPAASVARYRTIVDDAKSLADGGDDQAAATRITDLETAWDADQSTIQPASCQAWTFVDGQVDDVLSAVRTSHPDRATEDRAMTTLLTTLG</sequence>
<gene>
    <name evidence="2" type="ORF">L2K70_11920</name>
</gene>
<keyword evidence="3" id="KW-1185">Reference proteome</keyword>
<organism evidence="2 3">
    <name type="scientific">Nocardioides potassii</name>
    <dbReference type="NCBI Taxonomy" id="2911371"/>
    <lineage>
        <taxon>Bacteria</taxon>
        <taxon>Bacillati</taxon>
        <taxon>Actinomycetota</taxon>
        <taxon>Actinomycetes</taxon>
        <taxon>Propionibacteriales</taxon>
        <taxon>Nocardioidaceae</taxon>
        <taxon>Nocardioides</taxon>
    </lineage>
</organism>
<comment type="caution">
    <text evidence="2">The sequence shown here is derived from an EMBL/GenBank/DDBJ whole genome shotgun (WGS) entry which is preliminary data.</text>
</comment>
<keyword evidence="1" id="KW-0812">Transmembrane</keyword>
<feature type="transmembrane region" description="Helical" evidence="1">
    <location>
        <begin position="144"/>
        <end position="164"/>
    </location>
</feature>
<feature type="transmembrane region" description="Helical" evidence="1">
    <location>
        <begin position="176"/>
        <end position="205"/>
    </location>
</feature>
<dbReference type="EMBL" id="JAKJHZ010000007">
    <property type="protein sequence ID" value="MCF6378311.1"/>
    <property type="molecule type" value="Genomic_DNA"/>
</dbReference>
<feature type="transmembrane region" description="Helical" evidence="1">
    <location>
        <begin position="21"/>
        <end position="40"/>
    </location>
</feature>
<keyword evidence="1" id="KW-0472">Membrane</keyword>
<evidence type="ECO:0000256" key="1">
    <source>
        <dbReference type="SAM" id="Phobius"/>
    </source>
</evidence>
<proteinExistence type="predicted"/>
<dbReference type="Proteomes" id="UP001201161">
    <property type="component" value="Unassembled WGS sequence"/>
</dbReference>
<dbReference type="Pfam" id="PF03988">
    <property type="entry name" value="DUF347"/>
    <property type="match status" value="3"/>
</dbReference>
<feature type="transmembrane region" description="Helical" evidence="1">
    <location>
        <begin position="106"/>
        <end position="124"/>
    </location>
</feature>
<feature type="transmembrane region" description="Helical" evidence="1">
    <location>
        <begin position="226"/>
        <end position="250"/>
    </location>
</feature>
<feature type="transmembrane region" description="Helical" evidence="1">
    <location>
        <begin position="275"/>
        <end position="294"/>
    </location>
</feature>
<feature type="transmembrane region" description="Helical" evidence="1">
    <location>
        <begin position="46"/>
        <end position="68"/>
    </location>
</feature>
<evidence type="ECO:0008006" key="4">
    <source>
        <dbReference type="Google" id="ProtNLM"/>
    </source>
</evidence>
<dbReference type="RefSeq" id="WP_236402173.1">
    <property type="nucleotide sequence ID" value="NZ_JAKJHZ010000007.1"/>
</dbReference>
<protein>
    <recommendedName>
        <fullName evidence="4">Membrane-anchored protein</fullName>
    </recommendedName>
</protein>
<keyword evidence="1" id="KW-1133">Transmembrane helix</keyword>
<dbReference type="InterPro" id="IPR007136">
    <property type="entry name" value="DUF347"/>
</dbReference>